<dbReference type="InterPro" id="IPR009001">
    <property type="entry name" value="Transl_elong_EF1A/Init_IF2_C"/>
</dbReference>
<evidence type="ECO:0000256" key="3">
    <source>
        <dbReference type="ARBA" id="ARBA00022490"/>
    </source>
</evidence>
<dbReference type="SUPFAM" id="SSF50447">
    <property type="entry name" value="Translation proteins"/>
    <property type="match status" value="1"/>
</dbReference>
<dbReference type="CDD" id="cd15491">
    <property type="entry name" value="selB_III"/>
    <property type="match status" value="1"/>
</dbReference>
<feature type="domain" description="S1 motif" evidence="10">
    <location>
        <begin position="194"/>
        <end position="264"/>
    </location>
</feature>
<dbReference type="CDD" id="cd03696">
    <property type="entry name" value="SelB_II"/>
    <property type="match status" value="1"/>
</dbReference>
<comment type="subcellular location">
    <subcellularLocation>
        <location evidence="1">Cytoplasm</location>
    </subcellularLocation>
</comment>
<dbReference type="CDD" id="cd04171">
    <property type="entry name" value="SelB"/>
    <property type="match status" value="1"/>
</dbReference>
<feature type="domain" description="Tr-type G" evidence="11">
    <location>
        <begin position="1"/>
        <end position="173"/>
    </location>
</feature>
<dbReference type="InterPro" id="IPR004535">
    <property type="entry name" value="Transl_elong_SelB"/>
</dbReference>
<dbReference type="InterPro" id="IPR057335">
    <property type="entry name" value="Beta-barrel_SelB"/>
</dbReference>
<keyword evidence="4" id="KW-0547">Nucleotide-binding</keyword>
<accession>A0A932GR77</accession>
<evidence type="ECO:0000313" key="13">
    <source>
        <dbReference type="Proteomes" id="UP000741360"/>
    </source>
</evidence>
<dbReference type="FunFam" id="2.40.30.10:FF:000020">
    <property type="entry name" value="Translation elongation factor EF-1"/>
    <property type="match status" value="1"/>
</dbReference>
<keyword evidence="12" id="KW-0251">Elongation factor</keyword>
<dbReference type="InterPro" id="IPR000795">
    <property type="entry name" value="T_Tr_GTP-bd_dom"/>
</dbReference>
<evidence type="ECO:0000256" key="7">
    <source>
        <dbReference type="ARBA" id="ARBA00025526"/>
    </source>
</evidence>
<dbReference type="Proteomes" id="UP000741360">
    <property type="component" value="Unassembled WGS sequence"/>
</dbReference>
<dbReference type="InterPro" id="IPR036390">
    <property type="entry name" value="WH_DNA-bd_sf"/>
</dbReference>
<dbReference type="PROSITE" id="PS51722">
    <property type="entry name" value="G_TR_2"/>
    <property type="match status" value="1"/>
</dbReference>
<dbReference type="Pfam" id="PF09106">
    <property type="entry name" value="WHD_2nd_SelB"/>
    <property type="match status" value="1"/>
</dbReference>
<evidence type="ECO:0000313" key="12">
    <source>
        <dbReference type="EMBL" id="MBI3015407.1"/>
    </source>
</evidence>
<proteinExistence type="predicted"/>
<comment type="caution">
    <text evidence="12">The sequence shown here is derived from an EMBL/GenBank/DDBJ whole genome shotgun (WGS) entry which is preliminary data.</text>
</comment>
<dbReference type="Gene3D" id="1.10.10.10">
    <property type="entry name" value="Winged helix-like DNA-binding domain superfamily/Winged helix DNA-binding domain"/>
    <property type="match status" value="1"/>
</dbReference>
<dbReference type="InterPro" id="IPR009000">
    <property type="entry name" value="Transl_B-barrel_sf"/>
</dbReference>
<reference evidence="12" key="1">
    <citation type="submission" date="2020-07" db="EMBL/GenBank/DDBJ databases">
        <title>Huge and variable diversity of episymbiotic CPR bacteria and DPANN archaea in groundwater ecosystems.</title>
        <authorList>
            <person name="He C.Y."/>
            <person name="Keren R."/>
            <person name="Whittaker M."/>
            <person name="Farag I.F."/>
            <person name="Doudna J."/>
            <person name="Cate J.H.D."/>
            <person name="Banfield J.F."/>
        </authorList>
    </citation>
    <scope>NUCLEOTIDE SEQUENCE</scope>
    <source>
        <strain evidence="12">NC_groundwater_717_Ag_S-0.2um_59_8</strain>
    </source>
</reference>
<dbReference type="GO" id="GO:0001514">
    <property type="term" value="P:selenocysteine incorporation"/>
    <property type="evidence" value="ECO:0007669"/>
    <property type="project" value="InterPro"/>
</dbReference>
<evidence type="ECO:0000256" key="5">
    <source>
        <dbReference type="ARBA" id="ARBA00022917"/>
    </source>
</evidence>
<gene>
    <name evidence="12" type="primary">selB</name>
    <name evidence="12" type="ORF">HYY65_10180</name>
</gene>
<dbReference type="Gene3D" id="2.40.30.10">
    <property type="entry name" value="Translation factors"/>
    <property type="match status" value="1"/>
</dbReference>
<dbReference type="GO" id="GO:0003723">
    <property type="term" value="F:RNA binding"/>
    <property type="evidence" value="ECO:0007669"/>
    <property type="project" value="InterPro"/>
</dbReference>
<dbReference type="InterPro" id="IPR005225">
    <property type="entry name" value="Small_GTP-bd"/>
</dbReference>
<evidence type="ECO:0000256" key="8">
    <source>
        <dbReference type="ARBA" id="ARBA00031615"/>
    </source>
</evidence>
<dbReference type="Gene3D" id="3.40.50.300">
    <property type="entry name" value="P-loop containing nucleotide triphosphate hydrolases"/>
    <property type="match status" value="1"/>
</dbReference>
<dbReference type="InterPro" id="IPR027417">
    <property type="entry name" value="P-loop_NTPase"/>
</dbReference>
<dbReference type="Pfam" id="PF00009">
    <property type="entry name" value="GTP_EFTU"/>
    <property type="match status" value="1"/>
</dbReference>
<sequence length="639" mass="70464">MKQVILGTAGHIDHGKTSLIKALTGIDTDRLKEEKERGITIDLGFAFMDLPGGVQLGIVDVPGHERFVKNMLAGVGGIDFVLLVIAADEGVMPQTREHLAICELLRIKDGLVALTKTDMVEESWLDLVREDVSLFLEKTFLAGKPIVPVSSRTGQGLEDLKVEMARIAAKVQEREAAGPCRLPIDRVFTMRGFGTVVTGTMTAGSVNLGEVVEILPKGIQAKVRGLQVHNRSVEVASAGQRVAVNLQGIEKEELERGDVLVSPGSMIPASILESRFSLLGSSPHPLKNRSRVRFHLGASELIARVVLLDTGELAPGSEGFVRIHLEGQAVARPGDRYVIRSFSPVETIGGGEILALGAGRRRRSSPELLSEMEVLRAGSNRERLRIYLRQAGPNGLALTEIGARTPFHGPALQALLGELQGAGEIRILEDAGRRVLESGVCGTISAQILTRVEDYHRLAPLKPGIPKGELRTRFPQLEDRIFLWFLDSLGREGKLVVEREIVRLPSHRVTLADDLQQVKERIEEAFRKGGVQPPNLEEVYQTLGLKHPRERELVNVLVNEKRLVRVKEQIIFHSEALQRAEEALLAYLKEHREITAAQFRDLLNISRKHAIPLLEYFDNRRITMRVGDSRVLLGKGKSA</sequence>
<dbReference type="Gene3D" id="1.10.10.2770">
    <property type="match status" value="1"/>
</dbReference>
<keyword evidence="6" id="KW-0342">GTP-binding</keyword>
<dbReference type="InterPro" id="IPR015190">
    <property type="entry name" value="Elong_fac_SelB-wing-hlx_typ-2"/>
</dbReference>
<dbReference type="PROSITE" id="PS50126">
    <property type="entry name" value="S1"/>
    <property type="match status" value="1"/>
</dbReference>
<evidence type="ECO:0000256" key="6">
    <source>
        <dbReference type="ARBA" id="ARBA00023134"/>
    </source>
</evidence>
<dbReference type="InterPro" id="IPR036388">
    <property type="entry name" value="WH-like_DNA-bd_sf"/>
</dbReference>
<feature type="coiled-coil region" evidence="9">
    <location>
        <begin position="563"/>
        <end position="597"/>
    </location>
</feature>
<keyword evidence="9" id="KW-0175">Coiled coil</keyword>
<dbReference type="GO" id="GO:0005829">
    <property type="term" value="C:cytosol"/>
    <property type="evidence" value="ECO:0007669"/>
    <property type="project" value="TreeGrafter"/>
</dbReference>
<evidence type="ECO:0000256" key="4">
    <source>
        <dbReference type="ARBA" id="ARBA00022741"/>
    </source>
</evidence>
<dbReference type="Pfam" id="PF03144">
    <property type="entry name" value="GTP_EFTU_D2"/>
    <property type="match status" value="1"/>
</dbReference>
<dbReference type="NCBIfam" id="TIGR00475">
    <property type="entry name" value="selB"/>
    <property type="match status" value="1"/>
</dbReference>
<keyword evidence="5" id="KW-0648">Protein biosynthesis</keyword>
<evidence type="ECO:0000259" key="11">
    <source>
        <dbReference type="PROSITE" id="PS51722"/>
    </source>
</evidence>
<evidence type="ECO:0000256" key="9">
    <source>
        <dbReference type="SAM" id="Coils"/>
    </source>
</evidence>
<evidence type="ECO:0000256" key="1">
    <source>
        <dbReference type="ARBA" id="ARBA00004496"/>
    </source>
</evidence>
<dbReference type="InterPro" id="IPR003029">
    <property type="entry name" value="S1_domain"/>
</dbReference>
<organism evidence="12 13">
    <name type="scientific">Tectimicrobiota bacterium</name>
    <dbReference type="NCBI Taxonomy" id="2528274"/>
    <lineage>
        <taxon>Bacteria</taxon>
        <taxon>Pseudomonadati</taxon>
        <taxon>Nitrospinota/Tectimicrobiota group</taxon>
        <taxon>Candidatus Tectimicrobiota</taxon>
    </lineage>
</organism>
<dbReference type="GO" id="GO:0003924">
    <property type="term" value="F:GTPase activity"/>
    <property type="evidence" value="ECO:0007669"/>
    <property type="project" value="InterPro"/>
</dbReference>
<dbReference type="AlphaFoldDB" id="A0A932GR77"/>
<dbReference type="InterPro" id="IPR015191">
    <property type="entry name" value="SelB_WHD4"/>
</dbReference>
<dbReference type="SUPFAM" id="SSF50465">
    <property type="entry name" value="EF-Tu/eEF-1alpha/eIF2-gamma C-terminal domain"/>
    <property type="match status" value="1"/>
</dbReference>
<dbReference type="PANTHER" id="PTHR43721">
    <property type="entry name" value="ELONGATION FACTOR TU-RELATED"/>
    <property type="match status" value="1"/>
</dbReference>
<dbReference type="GO" id="GO:0005525">
    <property type="term" value="F:GTP binding"/>
    <property type="evidence" value="ECO:0007669"/>
    <property type="project" value="UniProtKB-KW"/>
</dbReference>
<name>A0A932GR77_UNCTE</name>
<dbReference type="EMBL" id="JACPSX010000195">
    <property type="protein sequence ID" value="MBI3015407.1"/>
    <property type="molecule type" value="Genomic_DNA"/>
</dbReference>
<dbReference type="FunFam" id="3.40.50.300:FF:001064">
    <property type="entry name" value="Selenocysteine-specific translation elongation factor"/>
    <property type="match status" value="1"/>
</dbReference>
<comment type="function">
    <text evidence="7">Translation factor necessary for the incorporation of selenocysteine into proteins. It probably replaces EF-Tu for the insertion of selenocysteine directed by the UGA codon. SelB binds GTP and GDP.</text>
</comment>
<evidence type="ECO:0000259" key="10">
    <source>
        <dbReference type="PROSITE" id="PS50126"/>
    </source>
</evidence>
<dbReference type="SUPFAM" id="SSF52540">
    <property type="entry name" value="P-loop containing nucleoside triphosphate hydrolases"/>
    <property type="match status" value="1"/>
</dbReference>
<dbReference type="PANTHER" id="PTHR43721:SF22">
    <property type="entry name" value="ELONGATION FACTOR TU, MITOCHONDRIAL"/>
    <property type="match status" value="1"/>
</dbReference>
<protein>
    <recommendedName>
        <fullName evidence="2">Selenocysteine-specific elongation factor</fullName>
    </recommendedName>
    <alternativeName>
        <fullName evidence="8">SelB translation factor</fullName>
    </alternativeName>
</protein>
<dbReference type="NCBIfam" id="TIGR00231">
    <property type="entry name" value="small_GTP"/>
    <property type="match status" value="1"/>
</dbReference>
<dbReference type="Pfam" id="PF25461">
    <property type="entry name" value="Beta-barrel_SelB"/>
    <property type="match status" value="1"/>
</dbReference>
<keyword evidence="3" id="KW-0963">Cytoplasm</keyword>
<dbReference type="SUPFAM" id="SSF46785">
    <property type="entry name" value="Winged helix' DNA-binding domain"/>
    <property type="match status" value="3"/>
</dbReference>
<evidence type="ECO:0000256" key="2">
    <source>
        <dbReference type="ARBA" id="ARBA00015953"/>
    </source>
</evidence>
<dbReference type="GO" id="GO:0003746">
    <property type="term" value="F:translation elongation factor activity"/>
    <property type="evidence" value="ECO:0007669"/>
    <property type="project" value="UniProtKB-KW"/>
</dbReference>
<dbReference type="InterPro" id="IPR050055">
    <property type="entry name" value="EF-Tu_GTPase"/>
</dbReference>
<dbReference type="Pfam" id="PF09107">
    <property type="entry name" value="WHD_3rd_SelB"/>
    <property type="match status" value="1"/>
</dbReference>
<dbReference type="InterPro" id="IPR004161">
    <property type="entry name" value="EFTu-like_2"/>
</dbReference>